<reference evidence="1" key="1">
    <citation type="submission" date="2020-06" db="EMBL/GenBank/DDBJ databases">
        <title>WGS assembly of Ceratodon purpureus strain R40.</title>
        <authorList>
            <person name="Carey S.B."/>
            <person name="Jenkins J."/>
            <person name="Shu S."/>
            <person name="Lovell J.T."/>
            <person name="Sreedasyam A."/>
            <person name="Maumus F."/>
            <person name="Tiley G.P."/>
            <person name="Fernandez-Pozo N."/>
            <person name="Barry K."/>
            <person name="Chen C."/>
            <person name="Wang M."/>
            <person name="Lipzen A."/>
            <person name="Daum C."/>
            <person name="Saski C.A."/>
            <person name="Payton A.C."/>
            <person name="Mcbreen J.C."/>
            <person name="Conrad R.E."/>
            <person name="Kollar L.M."/>
            <person name="Olsson S."/>
            <person name="Huttunen S."/>
            <person name="Landis J.B."/>
            <person name="Wickett N.J."/>
            <person name="Johnson M.G."/>
            <person name="Rensing S.A."/>
            <person name="Grimwood J."/>
            <person name="Schmutz J."/>
            <person name="Mcdaniel S.F."/>
        </authorList>
    </citation>
    <scope>NUCLEOTIDE SEQUENCE</scope>
    <source>
        <strain evidence="1">R40</strain>
    </source>
</reference>
<comment type="caution">
    <text evidence="1">The sequence shown here is derived from an EMBL/GenBank/DDBJ whole genome shotgun (WGS) entry which is preliminary data.</text>
</comment>
<accession>A0A8T0IX26</accession>
<dbReference type="Proteomes" id="UP000822688">
    <property type="component" value="Chromosome 2"/>
</dbReference>
<gene>
    <name evidence="1" type="ORF">KC19_2G231500</name>
</gene>
<evidence type="ECO:0000313" key="2">
    <source>
        <dbReference type="Proteomes" id="UP000822688"/>
    </source>
</evidence>
<organism evidence="1 2">
    <name type="scientific">Ceratodon purpureus</name>
    <name type="common">Fire moss</name>
    <name type="synonym">Dicranum purpureum</name>
    <dbReference type="NCBI Taxonomy" id="3225"/>
    <lineage>
        <taxon>Eukaryota</taxon>
        <taxon>Viridiplantae</taxon>
        <taxon>Streptophyta</taxon>
        <taxon>Embryophyta</taxon>
        <taxon>Bryophyta</taxon>
        <taxon>Bryophytina</taxon>
        <taxon>Bryopsida</taxon>
        <taxon>Dicranidae</taxon>
        <taxon>Pseudoditrichales</taxon>
        <taxon>Ditrichaceae</taxon>
        <taxon>Ceratodon</taxon>
    </lineage>
</organism>
<dbReference type="AlphaFoldDB" id="A0A8T0IX26"/>
<dbReference type="EMBL" id="CM026422">
    <property type="protein sequence ID" value="KAG0588284.1"/>
    <property type="molecule type" value="Genomic_DNA"/>
</dbReference>
<name>A0A8T0IX26_CERPU</name>
<sequence>MQYKKPLEYFRFHQLYSTIQNFAVKKTTGQDYLSSRFKIIRSKNLGLTKYVP</sequence>
<protein>
    <submittedName>
        <fullName evidence="1">Uncharacterized protein</fullName>
    </submittedName>
</protein>
<evidence type="ECO:0000313" key="1">
    <source>
        <dbReference type="EMBL" id="KAG0588284.1"/>
    </source>
</evidence>
<proteinExistence type="predicted"/>
<keyword evidence="2" id="KW-1185">Reference proteome</keyword>